<evidence type="ECO:0000313" key="1">
    <source>
        <dbReference type="EMBL" id="SFG28315.1"/>
    </source>
</evidence>
<accession>A0A1I2QI94</accession>
<gene>
    <name evidence="1" type="ORF">SAMN05421739_10228</name>
</gene>
<name>A0A1I2QI94_9BACT</name>
<organism evidence="1 2">
    <name type="scientific">Pontibacter chinhatensis</name>
    <dbReference type="NCBI Taxonomy" id="1436961"/>
    <lineage>
        <taxon>Bacteria</taxon>
        <taxon>Pseudomonadati</taxon>
        <taxon>Bacteroidota</taxon>
        <taxon>Cytophagia</taxon>
        <taxon>Cytophagales</taxon>
        <taxon>Hymenobacteraceae</taxon>
        <taxon>Pontibacter</taxon>
    </lineage>
</organism>
<keyword evidence="2" id="KW-1185">Reference proteome</keyword>
<proteinExistence type="predicted"/>
<reference evidence="2" key="1">
    <citation type="submission" date="2016-10" db="EMBL/GenBank/DDBJ databases">
        <authorList>
            <person name="Varghese N."/>
            <person name="Submissions S."/>
        </authorList>
    </citation>
    <scope>NUCLEOTIDE SEQUENCE [LARGE SCALE GENOMIC DNA]</scope>
    <source>
        <strain evidence="2">LP51</strain>
    </source>
</reference>
<dbReference type="Proteomes" id="UP000198724">
    <property type="component" value="Unassembled WGS sequence"/>
</dbReference>
<evidence type="ECO:0000313" key="2">
    <source>
        <dbReference type="Proteomes" id="UP000198724"/>
    </source>
</evidence>
<dbReference type="AlphaFoldDB" id="A0A1I2QI94"/>
<sequence length="101" mass="12136">MIHHEPRGLPGYYIKLDKGWDGKEQRWSRGTPYRFIVQNITENIIGYIYLEEIQCYTRDDDLEETGIVPYEKSIYAGFMVQEVSKEEFRKLQKQKRDAEKK</sequence>
<dbReference type="STRING" id="1436961.SAMN05421739_10228"/>
<dbReference type="RefSeq" id="WP_092099520.1">
    <property type="nucleotide sequence ID" value="NZ_FOOT01000002.1"/>
</dbReference>
<dbReference type="EMBL" id="FOOT01000002">
    <property type="protein sequence ID" value="SFG28315.1"/>
    <property type="molecule type" value="Genomic_DNA"/>
</dbReference>
<protein>
    <submittedName>
        <fullName evidence="1">Uncharacterized protein</fullName>
    </submittedName>
</protein>